<dbReference type="AlphaFoldDB" id="A0A3N1HQW6"/>
<dbReference type="Proteomes" id="UP000276232">
    <property type="component" value="Unassembled WGS sequence"/>
</dbReference>
<dbReference type="InterPro" id="IPR002491">
    <property type="entry name" value="ABC_transptr_periplasmic_BD"/>
</dbReference>
<evidence type="ECO:0000313" key="8">
    <source>
        <dbReference type="Proteomes" id="UP000276232"/>
    </source>
</evidence>
<name>A0A3N1HQW6_9ACTN</name>
<feature type="domain" description="Fe/B12 periplasmic-binding" evidence="6">
    <location>
        <begin position="59"/>
        <end position="315"/>
    </location>
</feature>
<dbReference type="InterPro" id="IPR051313">
    <property type="entry name" value="Bact_iron-sidero_bind"/>
</dbReference>
<evidence type="ECO:0000256" key="2">
    <source>
        <dbReference type="ARBA" id="ARBA00008814"/>
    </source>
</evidence>
<accession>A0A3N1HQW6</accession>
<keyword evidence="8" id="KW-1185">Reference proteome</keyword>
<organism evidence="7 8">
    <name type="scientific">Pseudokineococcus lusitanus</name>
    <dbReference type="NCBI Taxonomy" id="763993"/>
    <lineage>
        <taxon>Bacteria</taxon>
        <taxon>Bacillati</taxon>
        <taxon>Actinomycetota</taxon>
        <taxon>Actinomycetes</taxon>
        <taxon>Kineosporiales</taxon>
        <taxon>Kineosporiaceae</taxon>
        <taxon>Pseudokineococcus</taxon>
    </lineage>
</organism>
<dbReference type="PANTHER" id="PTHR30532">
    <property type="entry name" value="IRON III DICITRATE-BINDING PERIPLASMIC PROTEIN"/>
    <property type="match status" value="1"/>
</dbReference>
<dbReference type="InterPro" id="IPR033870">
    <property type="entry name" value="FatB"/>
</dbReference>
<keyword evidence="4 5" id="KW-0732">Signal</keyword>
<dbReference type="InParanoid" id="A0A3N1HQW6"/>
<feature type="signal peptide" evidence="5">
    <location>
        <begin position="1"/>
        <end position="24"/>
    </location>
</feature>
<dbReference type="RefSeq" id="WP_123379112.1">
    <property type="nucleotide sequence ID" value="NZ_RJKN01000002.1"/>
</dbReference>
<comment type="subcellular location">
    <subcellularLocation>
        <location evidence="1">Cell envelope</location>
    </subcellularLocation>
</comment>
<dbReference type="EMBL" id="RJKN01000002">
    <property type="protein sequence ID" value="ROP44895.1"/>
    <property type="molecule type" value="Genomic_DNA"/>
</dbReference>
<evidence type="ECO:0000313" key="7">
    <source>
        <dbReference type="EMBL" id="ROP44895.1"/>
    </source>
</evidence>
<dbReference type="Pfam" id="PF01497">
    <property type="entry name" value="Peripla_BP_2"/>
    <property type="match status" value="1"/>
</dbReference>
<dbReference type="PANTHER" id="PTHR30532:SF28">
    <property type="entry name" value="PETROBACTIN-BINDING PROTEIN YCLQ"/>
    <property type="match status" value="1"/>
</dbReference>
<dbReference type="OrthoDB" id="63946at2"/>
<reference evidence="7 8" key="1">
    <citation type="journal article" date="2015" name="Stand. Genomic Sci.">
        <title>Genomic Encyclopedia of Bacterial and Archaeal Type Strains, Phase III: the genomes of soil and plant-associated and newly described type strains.</title>
        <authorList>
            <person name="Whitman W.B."/>
            <person name="Woyke T."/>
            <person name="Klenk H.P."/>
            <person name="Zhou Y."/>
            <person name="Lilburn T.G."/>
            <person name="Beck B.J."/>
            <person name="De Vos P."/>
            <person name="Vandamme P."/>
            <person name="Eisen J.A."/>
            <person name="Garrity G."/>
            <person name="Hugenholtz P."/>
            <person name="Kyrpides N.C."/>
        </authorList>
    </citation>
    <scope>NUCLEOTIDE SEQUENCE [LARGE SCALE GENOMIC DNA]</scope>
    <source>
        <strain evidence="7 8">CECT 7306</strain>
    </source>
</reference>
<evidence type="ECO:0000256" key="5">
    <source>
        <dbReference type="SAM" id="SignalP"/>
    </source>
</evidence>
<dbReference type="GO" id="GO:1901678">
    <property type="term" value="P:iron coordination entity transport"/>
    <property type="evidence" value="ECO:0007669"/>
    <property type="project" value="UniProtKB-ARBA"/>
</dbReference>
<dbReference type="FunCoup" id="A0A3N1HQW6">
    <property type="interactions" value="3"/>
</dbReference>
<comment type="similarity">
    <text evidence="2">Belongs to the bacterial solute-binding protein 8 family.</text>
</comment>
<gene>
    <name evidence="7" type="ORF">EDC03_1025</name>
</gene>
<dbReference type="GO" id="GO:0030288">
    <property type="term" value="C:outer membrane-bounded periplasmic space"/>
    <property type="evidence" value="ECO:0007669"/>
    <property type="project" value="TreeGrafter"/>
</dbReference>
<dbReference type="Gene3D" id="3.40.50.1980">
    <property type="entry name" value="Nitrogenase molybdenum iron protein domain"/>
    <property type="match status" value="2"/>
</dbReference>
<evidence type="ECO:0000256" key="1">
    <source>
        <dbReference type="ARBA" id="ARBA00004196"/>
    </source>
</evidence>
<feature type="chain" id="PRO_5039202038" evidence="5">
    <location>
        <begin position="25"/>
        <end position="315"/>
    </location>
</feature>
<sequence length="315" mass="32423">MRPPATRHRPALLAVPTALLVALAGCGTPTADGAADAPGDVLVVEHAQGTTEVPRDPQRVVVHDLSVLDTLDALGVEVVGVPDFEAGDALPGYEDVETVGTLHEPDVEAVAALEPDLVVVAARSSTSFDALSEVAPTIDLTVDQADFLPSARERVETLGEIFGLEDEVAERLDAVDALAEETAALAADAGTGLVVMTSAAEVGAYGAGSRFGLVHDELGVAPADPDIPEASHGDVVSFEYLAETDPDHLFVLDRDAIIGEGGTAAAEVLDNPLVARTAAARAGDVHYLDSFAWYIAPSGLTSLETMVGEVHAALA</sequence>
<evidence type="ECO:0000256" key="3">
    <source>
        <dbReference type="ARBA" id="ARBA00022448"/>
    </source>
</evidence>
<keyword evidence="3" id="KW-0813">Transport</keyword>
<comment type="caution">
    <text evidence="7">The sequence shown here is derived from an EMBL/GenBank/DDBJ whole genome shotgun (WGS) entry which is preliminary data.</text>
</comment>
<evidence type="ECO:0000259" key="6">
    <source>
        <dbReference type="PROSITE" id="PS50983"/>
    </source>
</evidence>
<evidence type="ECO:0000256" key="4">
    <source>
        <dbReference type="ARBA" id="ARBA00022729"/>
    </source>
</evidence>
<proteinExistence type="inferred from homology"/>
<dbReference type="CDD" id="cd01140">
    <property type="entry name" value="FatB"/>
    <property type="match status" value="1"/>
</dbReference>
<protein>
    <submittedName>
        <fullName evidence="7">Iron complex transport system substrate-binding protein</fullName>
    </submittedName>
</protein>
<dbReference type="PROSITE" id="PS50983">
    <property type="entry name" value="FE_B12_PBP"/>
    <property type="match status" value="1"/>
</dbReference>
<dbReference type="PROSITE" id="PS51257">
    <property type="entry name" value="PROKAR_LIPOPROTEIN"/>
    <property type="match status" value="1"/>
</dbReference>
<dbReference type="SUPFAM" id="SSF53807">
    <property type="entry name" value="Helical backbone' metal receptor"/>
    <property type="match status" value="1"/>
</dbReference>